<dbReference type="InterPro" id="IPR011337">
    <property type="entry name" value="DNA_rep_MutH/RE_typeII_Sau3AI"/>
</dbReference>
<name>A0A6C0D507_9ZZZZ</name>
<dbReference type="Gene3D" id="3.40.600.10">
    <property type="entry name" value="DNA mismatch repair MutH/Restriction endonuclease, type II"/>
    <property type="match status" value="1"/>
</dbReference>
<dbReference type="EMBL" id="MN739535">
    <property type="protein sequence ID" value="QHT11607.1"/>
    <property type="molecule type" value="Genomic_DNA"/>
</dbReference>
<dbReference type="GO" id="GO:0003677">
    <property type="term" value="F:DNA binding"/>
    <property type="evidence" value="ECO:0007669"/>
    <property type="project" value="InterPro"/>
</dbReference>
<dbReference type="AlphaFoldDB" id="A0A6C0D507"/>
<proteinExistence type="predicted"/>
<organism evidence="5">
    <name type="scientific">viral metagenome</name>
    <dbReference type="NCBI Taxonomy" id="1070528"/>
    <lineage>
        <taxon>unclassified sequences</taxon>
        <taxon>metagenomes</taxon>
        <taxon>organismal metagenomes</taxon>
    </lineage>
</organism>
<evidence type="ECO:0000259" key="4">
    <source>
        <dbReference type="Pfam" id="PF02976"/>
    </source>
</evidence>
<dbReference type="SUPFAM" id="SSF52980">
    <property type="entry name" value="Restriction endonuclease-like"/>
    <property type="match status" value="1"/>
</dbReference>
<dbReference type="GO" id="GO:0004519">
    <property type="term" value="F:endonuclease activity"/>
    <property type="evidence" value="ECO:0007669"/>
    <property type="project" value="UniProtKB-KW"/>
</dbReference>
<evidence type="ECO:0000256" key="3">
    <source>
        <dbReference type="ARBA" id="ARBA00022801"/>
    </source>
</evidence>
<dbReference type="InterPro" id="IPR037057">
    <property type="entry name" value="DNA_rep_MutH/T2_RE_sf"/>
</dbReference>
<keyword evidence="1" id="KW-0540">Nuclease</keyword>
<dbReference type="GO" id="GO:0016787">
    <property type="term" value="F:hydrolase activity"/>
    <property type="evidence" value="ECO:0007669"/>
    <property type="project" value="UniProtKB-KW"/>
</dbReference>
<keyword evidence="2" id="KW-0255">Endonuclease</keyword>
<accession>A0A6C0D507</accession>
<evidence type="ECO:0000256" key="2">
    <source>
        <dbReference type="ARBA" id="ARBA00022759"/>
    </source>
</evidence>
<protein>
    <recommendedName>
        <fullName evidence="4">DNA mismatch repair MutH/Type II restriction enzyme Sau3AI domain-containing protein</fullName>
    </recommendedName>
</protein>
<feature type="domain" description="DNA mismatch repair MutH/Type II restriction enzyme Sau3AI" evidence="4">
    <location>
        <begin position="82"/>
        <end position="164"/>
    </location>
</feature>
<dbReference type="InterPro" id="IPR011335">
    <property type="entry name" value="Restrct_endonuc-II-like"/>
</dbReference>
<evidence type="ECO:0000256" key="1">
    <source>
        <dbReference type="ARBA" id="ARBA00022722"/>
    </source>
</evidence>
<dbReference type="Pfam" id="PF02976">
    <property type="entry name" value="MutH"/>
    <property type="match status" value="1"/>
</dbReference>
<sequence length="278" mass="31610">MSILNTYSCNILDVVSNITVLRKYLEYLNKIIKNKSLREILQCARSICSGLPSEEELIKNLLSNKNKTDKGLTGKIIEYGLFGQKPNSDSSPDIIKLGYDIKTCAFKTLKNGGKNAKERQTLTNCGNTTNYETFNNISINEYFSECDYYKKCRSFILIVRNDDKIKFKTLDESLDQTMLCIMCFNIENLSTEICEIINNDYTMIRQTIYEKKVSQKGQKFLHIHPHGAGHGSGNRALGYTANFITLIVALNIAEIHKINIEDILIKKGTSISIKKEFL</sequence>
<keyword evidence="3" id="KW-0378">Hydrolase</keyword>
<reference evidence="5" key="1">
    <citation type="journal article" date="2020" name="Nature">
        <title>Giant virus diversity and host interactions through global metagenomics.</title>
        <authorList>
            <person name="Schulz F."/>
            <person name="Roux S."/>
            <person name="Paez-Espino D."/>
            <person name="Jungbluth S."/>
            <person name="Walsh D.A."/>
            <person name="Denef V.J."/>
            <person name="McMahon K.D."/>
            <person name="Konstantinidis K.T."/>
            <person name="Eloe-Fadrosh E.A."/>
            <person name="Kyrpides N.C."/>
            <person name="Woyke T."/>
        </authorList>
    </citation>
    <scope>NUCLEOTIDE SEQUENCE</scope>
    <source>
        <strain evidence="5">GVMAG-M-3300023174-116</strain>
    </source>
</reference>
<evidence type="ECO:0000313" key="5">
    <source>
        <dbReference type="EMBL" id="QHT11607.1"/>
    </source>
</evidence>